<dbReference type="CDD" id="cd02440">
    <property type="entry name" value="AdoMet_MTases"/>
    <property type="match status" value="1"/>
</dbReference>
<evidence type="ECO:0000313" key="7">
    <source>
        <dbReference type="EMBL" id="GBC61336.1"/>
    </source>
</evidence>
<keyword evidence="1 4" id="KW-0489">Methyltransferase</keyword>
<proteinExistence type="inferred from homology"/>
<feature type="binding site" evidence="4">
    <location>
        <position position="393"/>
    </location>
    <ligand>
        <name>S-adenosyl-L-methionine</name>
        <dbReference type="ChEBI" id="CHEBI:59789"/>
    </ligand>
</feature>
<dbReference type="InterPro" id="IPR029063">
    <property type="entry name" value="SAM-dependent_MTases_sf"/>
</dbReference>
<dbReference type="PANTHER" id="PTHR11061">
    <property type="entry name" value="RNA M5U METHYLTRANSFERASE"/>
    <property type="match status" value="1"/>
</dbReference>
<dbReference type="Gene3D" id="2.40.50.140">
    <property type="entry name" value="Nucleic acid-binding proteins"/>
    <property type="match status" value="1"/>
</dbReference>
<keyword evidence="2 4" id="KW-0808">Transferase</keyword>
<dbReference type="PROSITE" id="PS01230">
    <property type="entry name" value="TRMA_1"/>
    <property type="match status" value="1"/>
</dbReference>
<dbReference type="FunFam" id="2.40.50.140:FF:000097">
    <property type="entry name" value="23S rRNA (uracil(1939)-C(5))-methyltransferase RlmD"/>
    <property type="match status" value="1"/>
</dbReference>
<name>A0A401FWJ5_9BACT</name>
<evidence type="ECO:0000256" key="4">
    <source>
        <dbReference type="PROSITE-ProRule" id="PRU01024"/>
    </source>
</evidence>
<dbReference type="Gene3D" id="3.40.50.150">
    <property type="entry name" value="Vaccinia Virus protein VP39"/>
    <property type="match status" value="1"/>
</dbReference>
<feature type="active site" description="Nucleophile" evidence="4">
    <location>
        <position position="420"/>
    </location>
</feature>
<feature type="domain" description="TRAM" evidence="6">
    <location>
        <begin position="2"/>
        <end position="60"/>
    </location>
</feature>
<keyword evidence="3 4" id="KW-0949">S-adenosyl-L-methionine</keyword>
<dbReference type="InterPro" id="IPR030390">
    <property type="entry name" value="MeTrfase_TrmA_AS"/>
</dbReference>
<accession>A0A401FWJ5</accession>
<dbReference type="GO" id="GO:0070041">
    <property type="term" value="F:rRNA (uridine-C5-)-methyltransferase activity"/>
    <property type="evidence" value="ECO:0007669"/>
    <property type="project" value="UniProtKB-ARBA"/>
</dbReference>
<evidence type="ECO:0000313" key="8">
    <source>
        <dbReference type="Proteomes" id="UP000288096"/>
    </source>
</evidence>
<feature type="active site" evidence="5">
    <location>
        <position position="420"/>
    </location>
</feature>
<dbReference type="SUPFAM" id="SSF50249">
    <property type="entry name" value="Nucleic acid-binding proteins"/>
    <property type="match status" value="1"/>
</dbReference>
<feature type="binding site" evidence="4">
    <location>
        <position position="327"/>
    </location>
    <ligand>
        <name>S-adenosyl-L-methionine</name>
        <dbReference type="ChEBI" id="CHEBI:59789"/>
    </ligand>
</feature>
<feature type="binding site" evidence="4">
    <location>
        <position position="348"/>
    </location>
    <ligand>
        <name>S-adenosyl-L-methionine</name>
        <dbReference type="ChEBI" id="CHEBI:59789"/>
    </ligand>
</feature>
<dbReference type="InterPro" id="IPR012340">
    <property type="entry name" value="NA-bd_OB-fold"/>
</dbReference>
<evidence type="ECO:0000256" key="1">
    <source>
        <dbReference type="ARBA" id="ARBA00022603"/>
    </source>
</evidence>
<dbReference type="EMBL" id="BEXT01000001">
    <property type="protein sequence ID" value="GBC61336.1"/>
    <property type="molecule type" value="Genomic_DNA"/>
</dbReference>
<dbReference type="PROSITE" id="PS50926">
    <property type="entry name" value="TRAM"/>
    <property type="match status" value="1"/>
</dbReference>
<dbReference type="InterPro" id="IPR002792">
    <property type="entry name" value="TRAM_dom"/>
</dbReference>
<comment type="caution">
    <text evidence="7">The sequence shown here is derived from an EMBL/GenBank/DDBJ whole genome shotgun (WGS) entry which is preliminary data.</text>
</comment>
<dbReference type="Gene3D" id="2.40.50.1070">
    <property type="match status" value="1"/>
</dbReference>
<organism evidence="7 8">
    <name type="scientific">Desulfonema ishimotonii</name>
    <dbReference type="NCBI Taxonomy" id="45657"/>
    <lineage>
        <taxon>Bacteria</taxon>
        <taxon>Pseudomonadati</taxon>
        <taxon>Thermodesulfobacteriota</taxon>
        <taxon>Desulfobacteria</taxon>
        <taxon>Desulfobacterales</taxon>
        <taxon>Desulfococcaceae</taxon>
        <taxon>Desulfonema</taxon>
    </lineage>
</organism>
<dbReference type="Pfam" id="PF05958">
    <property type="entry name" value="tRNA_U5-meth_tr"/>
    <property type="match status" value="1"/>
</dbReference>
<dbReference type="InterPro" id="IPR030391">
    <property type="entry name" value="MeTrfase_TrmA_CS"/>
</dbReference>
<dbReference type="Proteomes" id="UP000288096">
    <property type="component" value="Unassembled WGS sequence"/>
</dbReference>
<keyword evidence="8" id="KW-1185">Reference proteome</keyword>
<reference evidence="8" key="2">
    <citation type="submission" date="2019-01" db="EMBL/GenBank/DDBJ databases">
        <title>Genome sequence of Desulfonema ishimotonii strain Tokyo 01.</title>
        <authorList>
            <person name="Fukui M."/>
        </authorList>
    </citation>
    <scope>NUCLEOTIDE SEQUENCE [LARGE SCALE GENOMIC DNA]</scope>
    <source>
        <strain evidence="8">Tokyo 01</strain>
    </source>
</reference>
<dbReference type="PROSITE" id="PS01231">
    <property type="entry name" value="TRMA_2"/>
    <property type="match status" value="1"/>
</dbReference>
<comment type="similarity">
    <text evidence="4">Belongs to the class I-like SAM-binding methyltransferase superfamily. RNA M5U methyltransferase family.</text>
</comment>
<evidence type="ECO:0000256" key="3">
    <source>
        <dbReference type="ARBA" id="ARBA00022691"/>
    </source>
</evidence>
<protein>
    <submittedName>
        <fullName evidence="7">23S rRNA (Uracil(1939)-C(5))-methyltransferase R lmD</fullName>
    </submittedName>
</protein>
<dbReference type="AlphaFoldDB" id="A0A401FWJ5"/>
<dbReference type="FunFam" id="2.40.50.1070:FF:000003">
    <property type="entry name" value="23S rRNA (Uracil-5-)-methyltransferase RumA"/>
    <property type="match status" value="1"/>
</dbReference>
<sequence>MAVRKKQELELEISDIAFGGKGLAKVDGFAIFVDQAVPSDRVRVRITRKKKNYAEARIIEMIAPSPLRIDPPCRYSGYCGGCKWQFLDYDTQLHYKQRHVAESLEHIGLIEGVPVHAPVPSEKIFGYRNKMEFSCSDRRWLMPDELGREEISMGFAIGLHVPGTFHKVLDTEACLIQPELGNAILGDVREYIRASDRPVYGLRTHEGFWRFLMLRHSVAYDQWMVNIITSAEDRAAVQPLADRLTEKYPDIISVVNNITARKAGIAVGESEIRLAGAPVIRDKIGPYEFEISANSFFQTNTRGAARLYDIVKQYAELTGNETVFDLYCGTGTISICLSDAARDVIGIELAESSVADARKNCERNNISNCRFISGDIKDCLEGVGVTPDVMVIDPPRVGMHKDVVRQVLEIGPERIVYVSCNPATLARDLAMIKDAYQVLEVTPVDMFPHTWHIESVAKLRKK</sequence>
<dbReference type="SUPFAM" id="SSF53335">
    <property type="entry name" value="S-adenosyl-L-methionine-dependent methyltransferases"/>
    <property type="match status" value="1"/>
</dbReference>
<dbReference type="OrthoDB" id="9804590at2"/>
<dbReference type="Pfam" id="PF01938">
    <property type="entry name" value="TRAM"/>
    <property type="match status" value="1"/>
</dbReference>
<gene>
    <name evidence="7" type="ORF">DENIS_2296</name>
</gene>
<evidence type="ECO:0000259" key="6">
    <source>
        <dbReference type="PROSITE" id="PS50926"/>
    </source>
</evidence>
<dbReference type="RefSeq" id="WP_124328635.1">
    <property type="nucleotide sequence ID" value="NZ_BEXT01000001.1"/>
</dbReference>
<evidence type="ECO:0000256" key="2">
    <source>
        <dbReference type="ARBA" id="ARBA00022679"/>
    </source>
</evidence>
<dbReference type="FunFam" id="3.40.50.150:FF:000009">
    <property type="entry name" value="23S rRNA (Uracil(1939)-C(5))-methyltransferase RlmD"/>
    <property type="match status" value="1"/>
</dbReference>
<dbReference type="InterPro" id="IPR010280">
    <property type="entry name" value="U5_MeTrfase_fam"/>
</dbReference>
<dbReference type="PROSITE" id="PS51687">
    <property type="entry name" value="SAM_MT_RNA_M5U"/>
    <property type="match status" value="1"/>
</dbReference>
<evidence type="ECO:0000256" key="5">
    <source>
        <dbReference type="PROSITE-ProRule" id="PRU10015"/>
    </source>
</evidence>
<dbReference type="PANTHER" id="PTHR11061:SF30">
    <property type="entry name" value="TRNA (URACIL(54)-C(5))-METHYLTRANSFERASE"/>
    <property type="match status" value="1"/>
</dbReference>
<dbReference type="NCBIfam" id="TIGR00479">
    <property type="entry name" value="rumA"/>
    <property type="match status" value="1"/>
</dbReference>
<feature type="binding site" evidence="4">
    <location>
        <position position="298"/>
    </location>
    <ligand>
        <name>S-adenosyl-L-methionine</name>
        <dbReference type="ChEBI" id="CHEBI:59789"/>
    </ligand>
</feature>
<reference evidence="8" key="1">
    <citation type="submission" date="2017-11" db="EMBL/GenBank/DDBJ databases">
        <authorList>
            <person name="Watanabe M."/>
            <person name="Kojima H."/>
        </authorList>
    </citation>
    <scope>NUCLEOTIDE SEQUENCE [LARGE SCALE GENOMIC DNA]</scope>
    <source>
        <strain evidence="8">Tokyo 01</strain>
    </source>
</reference>